<sequence length="296" mass="32347">GSITKAEDVQGLLYGTYDRMTQTSYYGRDLIIYGEIRADNAFSNGNSGRFINPSKMTMTVNDAFPRDTWTSIYEVIASCNILIGLDPAAIEGDLAEINHYIGQAYALRALGHFDLLKLFGQQHVTGGGDVGIPYIKEYKGDDLTPSRNTVSEVKGFIESDLAQAISLMSEALNDPSHVYMSNWGAYALQSRVALYFGEWGKVITAAEAVIGSDQYVIIPEAEFISSWFTKSSPNSIFELAYSTTDNNNINGLSQIYRGAAYGDIQALADLQTIFDDGDVRADTNFMIGPGPETGLL</sequence>
<accession>X1KEN2</accession>
<dbReference type="InterPro" id="IPR033985">
    <property type="entry name" value="SusD-like_N"/>
</dbReference>
<feature type="non-terminal residue" evidence="2">
    <location>
        <position position="296"/>
    </location>
</feature>
<dbReference type="InterPro" id="IPR011990">
    <property type="entry name" value="TPR-like_helical_dom_sf"/>
</dbReference>
<proteinExistence type="predicted"/>
<organism evidence="2">
    <name type="scientific">marine sediment metagenome</name>
    <dbReference type="NCBI Taxonomy" id="412755"/>
    <lineage>
        <taxon>unclassified sequences</taxon>
        <taxon>metagenomes</taxon>
        <taxon>ecological metagenomes</taxon>
    </lineage>
</organism>
<evidence type="ECO:0000313" key="2">
    <source>
        <dbReference type="EMBL" id="GAI05482.1"/>
    </source>
</evidence>
<protein>
    <recommendedName>
        <fullName evidence="1">SusD-like N-terminal domain-containing protein</fullName>
    </recommendedName>
</protein>
<comment type="caution">
    <text evidence="2">The sequence shown here is derived from an EMBL/GenBank/DDBJ whole genome shotgun (WGS) entry which is preliminary data.</text>
</comment>
<dbReference type="SUPFAM" id="SSF48452">
    <property type="entry name" value="TPR-like"/>
    <property type="match status" value="1"/>
</dbReference>
<reference evidence="2" key="1">
    <citation type="journal article" date="2014" name="Front. Microbiol.">
        <title>High frequency of phylogenetically diverse reductive dehalogenase-homologous genes in deep subseafloor sedimentary metagenomes.</title>
        <authorList>
            <person name="Kawai M."/>
            <person name="Futagami T."/>
            <person name="Toyoda A."/>
            <person name="Takaki Y."/>
            <person name="Nishi S."/>
            <person name="Hori S."/>
            <person name="Arai W."/>
            <person name="Tsubouchi T."/>
            <person name="Morono Y."/>
            <person name="Uchiyama I."/>
            <person name="Ito T."/>
            <person name="Fujiyama A."/>
            <person name="Inagaki F."/>
            <person name="Takami H."/>
        </authorList>
    </citation>
    <scope>NUCLEOTIDE SEQUENCE</scope>
    <source>
        <strain evidence="2">Expedition CK06-06</strain>
    </source>
</reference>
<feature type="non-terminal residue" evidence="2">
    <location>
        <position position="1"/>
    </location>
</feature>
<gene>
    <name evidence="2" type="ORF">S06H3_19369</name>
</gene>
<dbReference type="EMBL" id="BARV01009910">
    <property type="protein sequence ID" value="GAI05482.1"/>
    <property type="molecule type" value="Genomic_DNA"/>
</dbReference>
<name>X1KEN2_9ZZZZ</name>
<dbReference type="Pfam" id="PF14322">
    <property type="entry name" value="SusD-like_3"/>
    <property type="match status" value="1"/>
</dbReference>
<feature type="domain" description="SusD-like N-terminal" evidence="1">
    <location>
        <begin position="36"/>
        <end position="194"/>
    </location>
</feature>
<dbReference type="Gene3D" id="1.25.40.390">
    <property type="match status" value="1"/>
</dbReference>
<dbReference type="AlphaFoldDB" id="X1KEN2"/>
<evidence type="ECO:0000259" key="1">
    <source>
        <dbReference type="Pfam" id="PF14322"/>
    </source>
</evidence>